<dbReference type="SUPFAM" id="SSF47413">
    <property type="entry name" value="lambda repressor-like DNA-binding domains"/>
    <property type="match status" value="1"/>
</dbReference>
<dbReference type="InterPro" id="IPR028082">
    <property type="entry name" value="Peripla_BP_I"/>
</dbReference>
<accession>A0A3N4ZH70</accession>
<keyword evidence="3" id="KW-0804">Transcription</keyword>
<evidence type="ECO:0000256" key="3">
    <source>
        <dbReference type="ARBA" id="ARBA00023163"/>
    </source>
</evidence>
<proteinExistence type="predicted"/>
<name>A0A3N4ZH70_9MICO</name>
<dbReference type="GO" id="GO:0000976">
    <property type="term" value="F:transcription cis-regulatory region binding"/>
    <property type="evidence" value="ECO:0007669"/>
    <property type="project" value="TreeGrafter"/>
</dbReference>
<sequence>MMSGMGRITIADIARQAGVSTAAVSYALNGRPGVSDATREQVLKIAADLGWAPSSAARSLSGAHTETVGLVLARAPETLGFESFYMQFVAGIESVLSERDYGLLLQVAPDIDAEVRTYRKWRAARRVDGVVMVDPRSPDPRLDLLVGPDALPAVVVGDPSLSGGLTSVYTDDAAAMRSCVEYLAGLGHTSVGHVTGTPEFGHTHIRDEAFAREAAARSMVTEVRRADYTPDAGAAATRDLLRRGGVTAIVYDNDAMALAGLGAAHEAGVRVPGEVSLVAWDDSPVCRAAYPQLTALSHDVAAYGAHVARRLFEALAGEPPASYRDSTPELQVRGSTAPPPAR</sequence>
<dbReference type="Gene3D" id="3.40.50.2300">
    <property type="match status" value="2"/>
</dbReference>
<comment type="caution">
    <text evidence="6">The sequence shown here is derived from an EMBL/GenBank/DDBJ whole genome shotgun (WGS) entry which is preliminary data.</text>
</comment>
<gene>
    <name evidence="6" type="ORF">EDD34_0784</name>
</gene>
<dbReference type="Pfam" id="PF13377">
    <property type="entry name" value="Peripla_BP_3"/>
    <property type="match status" value="1"/>
</dbReference>
<keyword evidence="7" id="KW-1185">Reference proteome</keyword>
<dbReference type="InterPro" id="IPR000843">
    <property type="entry name" value="HTH_LacI"/>
</dbReference>
<dbReference type="AlphaFoldDB" id="A0A3N4ZH70"/>
<dbReference type="Gene3D" id="1.10.260.40">
    <property type="entry name" value="lambda repressor-like DNA-binding domains"/>
    <property type="match status" value="1"/>
</dbReference>
<feature type="region of interest" description="Disordered" evidence="4">
    <location>
        <begin position="319"/>
        <end position="342"/>
    </location>
</feature>
<dbReference type="SUPFAM" id="SSF53822">
    <property type="entry name" value="Periplasmic binding protein-like I"/>
    <property type="match status" value="1"/>
</dbReference>
<protein>
    <submittedName>
        <fullName evidence="6">LacI family transcriptional regulator</fullName>
    </submittedName>
</protein>
<dbReference type="PROSITE" id="PS50932">
    <property type="entry name" value="HTH_LACI_2"/>
    <property type="match status" value="1"/>
</dbReference>
<dbReference type="PANTHER" id="PTHR30146">
    <property type="entry name" value="LACI-RELATED TRANSCRIPTIONAL REPRESSOR"/>
    <property type="match status" value="1"/>
</dbReference>
<organism evidence="6 7">
    <name type="scientific">Myceligenerans xiligouense</name>
    <dbReference type="NCBI Taxonomy" id="253184"/>
    <lineage>
        <taxon>Bacteria</taxon>
        <taxon>Bacillati</taxon>
        <taxon>Actinomycetota</taxon>
        <taxon>Actinomycetes</taxon>
        <taxon>Micrococcales</taxon>
        <taxon>Promicromonosporaceae</taxon>
        <taxon>Myceligenerans</taxon>
    </lineage>
</organism>
<evidence type="ECO:0000313" key="7">
    <source>
        <dbReference type="Proteomes" id="UP000280501"/>
    </source>
</evidence>
<dbReference type="PROSITE" id="PS00356">
    <property type="entry name" value="HTH_LACI_1"/>
    <property type="match status" value="1"/>
</dbReference>
<feature type="domain" description="HTH lacI-type" evidence="5">
    <location>
        <begin position="8"/>
        <end position="62"/>
    </location>
</feature>
<evidence type="ECO:0000313" key="6">
    <source>
        <dbReference type="EMBL" id="RPF20205.1"/>
    </source>
</evidence>
<dbReference type="InterPro" id="IPR046335">
    <property type="entry name" value="LacI/GalR-like_sensor"/>
</dbReference>
<evidence type="ECO:0000256" key="2">
    <source>
        <dbReference type="ARBA" id="ARBA00023125"/>
    </source>
</evidence>
<dbReference type="CDD" id="cd06267">
    <property type="entry name" value="PBP1_LacI_sugar_binding-like"/>
    <property type="match status" value="1"/>
</dbReference>
<dbReference type="SMART" id="SM00354">
    <property type="entry name" value="HTH_LACI"/>
    <property type="match status" value="1"/>
</dbReference>
<dbReference type="Proteomes" id="UP000280501">
    <property type="component" value="Unassembled WGS sequence"/>
</dbReference>
<dbReference type="PANTHER" id="PTHR30146:SF155">
    <property type="entry name" value="ALANINE RACEMASE"/>
    <property type="match status" value="1"/>
</dbReference>
<keyword evidence="1" id="KW-0805">Transcription regulation</keyword>
<dbReference type="EMBL" id="RKQZ01000001">
    <property type="protein sequence ID" value="RPF20205.1"/>
    <property type="molecule type" value="Genomic_DNA"/>
</dbReference>
<evidence type="ECO:0000259" key="5">
    <source>
        <dbReference type="PROSITE" id="PS50932"/>
    </source>
</evidence>
<dbReference type="GO" id="GO:0003700">
    <property type="term" value="F:DNA-binding transcription factor activity"/>
    <property type="evidence" value="ECO:0007669"/>
    <property type="project" value="TreeGrafter"/>
</dbReference>
<dbReference type="Pfam" id="PF00356">
    <property type="entry name" value="LacI"/>
    <property type="match status" value="1"/>
</dbReference>
<dbReference type="InterPro" id="IPR010982">
    <property type="entry name" value="Lambda_DNA-bd_dom_sf"/>
</dbReference>
<dbReference type="CDD" id="cd01392">
    <property type="entry name" value="HTH_LacI"/>
    <property type="match status" value="1"/>
</dbReference>
<reference evidence="6 7" key="1">
    <citation type="submission" date="2018-11" db="EMBL/GenBank/DDBJ databases">
        <title>Sequencing the genomes of 1000 actinobacteria strains.</title>
        <authorList>
            <person name="Klenk H.-P."/>
        </authorList>
    </citation>
    <scope>NUCLEOTIDE SEQUENCE [LARGE SCALE GENOMIC DNA]</scope>
    <source>
        <strain evidence="6 7">DSM 15700</strain>
    </source>
</reference>
<evidence type="ECO:0000256" key="4">
    <source>
        <dbReference type="SAM" id="MobiDB-lite"/>
    </source>
</evidence>
<evidence type="ECO:0000256" key="1">
    <source>
        <dbReference type="ARBA" id="ARBA00023015"/>
    </source>
</evidence>
<keyword evidence="2" id="KW-0238">DNA-binding</keyword>